<evidence type="ECO:0000313" key="1">
    <source>
        <dbReference type="EMBL" id="MDT8900923.1"/>
    </source>
</evidence>
<accession>A0ABU3NVU3</accession>
<sequence length="78" mass="8598">MLVDGDIRHDDIDMVTMMCVDRIENAYKQVTGKEIELNPKVLDIEVGVGLDLNSKMQVIQVIAEYDPAGVCAKCGACR</sequence>
<dbReference type="EMBL" id="JAUOZS010000001">
    <property type="protein sequence ID" value="MDT8900923.1"/>
    <property type="molecule type" value="Genomic_DNA"/>
</dbReference>
<organism evidence="1 2">
    <name type="scientific">Anaeroselena agilis</name>
    <dbReference type="NCBI Taxonomy" id="3063788"/>
    <lineage>
        <taxon>Bacteria</taxon>
        <taxon>Bacillati</taxon>
        <taxon>Bacillota</taxon>
        <taxon>Negativicutes</taxon>
        <taxon>Acetonemataceae</taxon>
        <taxon>Anaeroselena</taxon>
    </lineage>
</organism>
<comment type="caution">
    <text evidence="1">The sequence shown here is derived from an EMBL/GenBank/DDBJ whole genome shotgun (WGS) entry which is preliminary data.</text>
</comment>
<protein>
    <submittedName>
        <fullName evidence="1">Uncharacterized protein</fullName>
    </submittedName>
</protein>
<evidence type="ECO:0000313" key="2">
    <source>
        <dbReference type="Proteomes" id="UP001254848"/>
    </source>
</evidence>
<dbReference type="Proteomes" id="UP001254848">
    <property type="component" value="Unassembled WGS sequence"/>
</dbReference>
<dbReference type="RefSeq" id="WP_413779454.1">
    <property type="nucleotide sequence ID" value="NZ_JAUOZS010000001.1"/>
</dbReference>
<gene>
    <name evidence="1" type="ORF">Q4T40_06705</name>
</gene>
<proteinExistence type="predicted"/>
<keyword evidence="2" id="KW-1185">Reference proteome</keyword>
<name>A0ABU3NVU3_9FIRM</name>
<reference evidence="1 2" key="1">
    <citation type="submission" date="2023-07" db="EMBL/GenBank/DDBJ databases">
        <title>The novel representative of Negativicutes class, Anaeroselena agilis gen. nov. sp. nov.</title>
        <authorList>
            <person name="Prokofeva M.I."/>
            <person name="Elcheninov A.G."/>
            <person name="Klyukina A."/>
            <person name="Kublanov I.V."/>
            <person name="Frolov E.N."/>
            <person name="Podosokorskaya O.A."/>
        </authorList>
    </citation>
    <scope>NUCLEOTIDE SEQUENCE [LARGE SCALE GENOMIC DNA]</scope>
    <source>
        <strain evidence="1 2">4137-cl</strain>
    </source>
</reference>